<accession>A0A9X3J8G4</accession>
<dbReference type="Pfam" id="PF00756">
    <property type="entry name" value="Esterase"/>
    <property type="match status" value="1"/>
</dbReference>
<gene>
    <name evidence="2" type="ORF">OU798_21950</name>
</gene>
<keyword evidence="2" id="KW-0378">Hydrolase</keyword>
<dbReference type="InterPro" id="IPR000801">
    <property type="entry name" value="Esterase-like"/>
</dbReference>
<dbReference type="Gene3D" id="3.40.50.1820">
    <property type="entry name" value="alpha/beta hydrolase"/>
    <property type="match status" value="1"/>
</dbReference>
<dbReference type="RefSeq" id="WP_343335352.1">
    <property type="nucleotide sequence ID" value="NZ_JAPOHD010000066.1"/>
</dbReference>
<dbReference type="InterPro" id="IPR014756">
    <property type="entry name" value="Ig_E-set"/>
</dbReference>
<dbReference type="PANTHER" id="PTHR48098">
    <property type="entry name" value="ENTEROCHELIN ESTERASE-RELATED"/>
    <property type="match status" value="1"/>
</dbReference>
<name>A0A9X3J8G4_9BACT</name>
<dbReference type="AlphaFoldDB" id="A0A9X3J8G4"/>
<dbReference type="InterPro" id="IPR029058">
    <property type="entry name" value="AB_hydrolase_fold"/>
</dbReference>
<dbReference type="GO" id="GO:0016747">
    <property type="term" value="F:acyltransferase activity, transferring groups other than amino-acyl groups"/>
    <property type="evidence" value="ECO:0007669"/>
    <property type="project" value="TreeGrafter"/>
</dbReference>
<evidence type="ECO:0000313" key="3">
    <source>
        <dbReference type="Proteomes" id="UP001145087"/>
    </source>
</evidence>
<dbReference type="GO" id="GO:0005975">
    <property type="term" value="P:carbohydrate metabolic process"/>
    <property type="evidence" value="ECO:0007669"/>
    <property type="project" value="InterPro"/>
</dbReference>
<dbReference type="InterPro" id="IPR004193">
    <property type="entry name" value="Glyco_hydro_13_N"/>
</dbReference>
<dbReference type="GO" id="GO:0004553">
    <property type="term" value="F:hydrolase activity, hydrolyzing O-glycosyl compounds"/>
    <property type="evidence" value="ECO:0007669"/>
    <property type="project" value="InterPro"/>
</dbReference>
<dbReference type="SUPFAM" id="SSF53474">
    <property type="entry name" value="alpha/beta-Hydrolases"/>
    <property type="match status" value="1"/>
</dbReference>
<protein>
    <submittedName>
        <fullName evidence="2">Alpha/beta hydrolase-fold protein</fullName>
    </submittedName>
</protein>
<comment type="caution">
    <text evidence="2">The sequence shown here is derived from an EMBL/GenBank/DDBJ whole genome shotgun (WGS) entry which is preliminary data.</text>
</comment>
<dbReference type="Proteomes" id="UP001145087">
    <property type="component" value="Unassembled WGS sequence"/>
</dbReference>
<dbReference type="Gene3D" id="2.60.40.10">
    <property type="entry name" value="Immunoglobulins"/>
    <property type="match status" value="1"/>
</dbReference>
<dbReference type="SUPFAM" id="SSF81296">
    <property type="entry name" value="E set domains"/>
    <property type="match status" value="1"/>
</dbReference>
<dbReference type="PANTHER" id="PTHR48098:SF1">
    <property type="entry name" value="DIACYLGLYCEROL ACYLTRANSFERASE_MYCOLYLTRANSFERASE AG85A"/>
    <property type="match status" value="1"/>
</dbReference>
<dbReference type="Pfam" id="PF02922">
    <property type="entry name" value="CBM_48"/>
    <property type="match status" value="1"/>
</dbReference>
<sequence length="369" mass="40776">MKNSNLKLVISIITILIFSGALQAQMFKRTPTPNDTLKSTRVLANGDVVFSIYAPEAESVNLGGDIVPWGKKVESVKAENGVWTMVIPKAAAGTYRYHVMVDGVKVYDPKAPDAYKTSALIDVTPDGEDEFFALRKAIPHGAVAAIKYFSTSTKTMRNMQVWTPPGYNAKNNKLPVLYLIHGGGDSELAWPGVGRAGTIMDNLLAEGKCKDMIVVMPDGGIDVNLFVEDLVNDIIPYVESNFNVYADTDQRALAGLSMGGLEVLETFMAQPNMFAYINVMSSGWFANNKEMYETGDKRLAEIAPTLNKTAKLLLFTQAGPEDIAYNNGKEMLKVFDKNNIKYEFSEMPGGHSWMVWRNDLHSFAQKIFK</sequence>
<organism evidence="2 3">
    <name type="scientific">Draconibacterium aestuarii</name>
    <dbReference type="NCBI Taxonomy" id="2998507"/>
    <lineage>
        <taxon>Bacteria</taxon>
        <taxon>Pseudomonadati</taxon>
        <taxon>Bacteroidota</taxon>
        <taxon>Bacteroidia</taxon>
        <taxon>Marinilabiliales</taxon>
        <taxon>Prolixibacteraceae</taxon>
        <taxon>Draconibacterium</taxon>
    </lineage>
</organism>
<proteinExistence type="predicted"/>
<evidence type="ECO:0000313" key="2">
    <source>
        <dbReference type="EMBL" id="MCY1723027.1"/>
    </source>
</evidence>
<feature type="domain" description="Glycoside hydrolase family 13 N-terminal" evidence="1">
    <location>
        <begin position="46"/>
        <end position="103"/>
    </location>
</feature>
<dbReference type="EMBL" id="JAPOHD010000066">
    <property type="protein sequence ID" value="MCY1723027.1"/>
    <property type="molecule type" value="Genomic_DNA"/>
</dbReference>
<dbReference type="InterPro" id="IPR050583">
    <property type="entry name" value="Mycobacterial_A85_antigen"/>
</dbReference>
<keyword evidence="3" id="KW-1185">Reference proteome</keyword>
<evidence type="ECO:0000259" key="1">
    <source>
        <dbReference type="Pfam" id="PF02922"/>
    </source>
</evidence>
<reference evidence="2" key="1">
    <citation type="submission" date="2022-11" db="EMBL/GenBank/DDBJ databases">
        <title>Marilongibacter aestuarii gen. nov., sp. nov., isolated from tidal flat sediment.</title>
        <authorList>
            <person name="Jiayan W."/>
        </authorList>
    </citation>
    <scope>NUCLEOTIDE SEQUENCE</scope>
    <source>
        <strain evidence="2">Z1-6</strain>
    </source>
</reference>
<dbReference type="InterPro" id="IPR013783">
    <property type="entry name" value="Ig-like_fold"/>
</dbReference>